<dbReference type="HAMAP" id="MF_01944">
    <property type="entry name" value="Lipid_A_LpxM"/>
    <property type="match status" value="1"/>
</dbReference>
<dbReference type="InterPro" id="IPR011921">
    <property type="entry name" value="Lipid_A_MsbB"/>
</dbReference>
<keyword evidence="3 6" id="KW-0808">Transferase</keyword>
<organism evidence="7 8">
    <name type="scientific">Vibrio furnissii</name>
    <dbReference type="NCBI Taxonomy" id="29494"/>
    <lineage>
        <taxon>Bacteria</taxon>
        <taxon>Pseudomonadati</taxon>
        <taxon>Pseudomonadota</taxon>
        <taxon>Gammaproteobacteria</taxon>
        <taxon>Vibrionales</taxon>
        <taxon>Vibrionaceae</taxon>
        <taxon>Vibrio</taxon>
    </lineage>
</organism>
<dbReference type="GO" id="GO:0016747">
    <property type="term" value="F:acyltransferase activity, transferring groups other than amino-acyl groups"/>
    <property type="evidence" value="ECO:0007669"/>
    <property type="project" value="InterPro"/>
</dbReference>
<sequence>MSSSHSSSSPRNDHDDYAYNPQFSMNFLHPRYWGTWLAVIVACVLSFLPVAIKRLIAKSLAKLAVNIKSKANTRARVNLRMCFPEQSDSDREKILVEMYITSVMFLMGFASTSLRSKAWLEANTTLRGFEHVEQVLDRGENVILLVPHTWAIDIPAILLASRGHPVSAMAKSQKNKVSDWLMHKQRVQYGGRVYDRSVGIKPFIKSVRKDGYLGYYLPDEDLGREHSVFVDFFATQKATIAGLGRLSTLSKSKIVPLFAMFNSQTGQYELDFYPELPFPTGDEHQDARMMNECIENYVSQRPEQYMWILRLLKTRPDSDINPYQVKL</sequence>
<keyword evidence="1 6" id="KW-1003">Cell membrane</keyword>
<keyword evidence="6" id="KW-0448">Lipopolysaccharide biosynthesis</keyword>
<dbReference type="GO" id="GO:0036104">
    <property type="term" value="P:Kdo2-lipid A biosynthetic process"/>
    <property type="evidence" value="ECO:0007669"/>
    <property type="project" value="UniProtKB-UniRule"/>
</dbReference>
<keyword evidence="4 6" id="KW-0472">Membrane</keyword>
<gene>
    <name evidence="6" type="primary">lpxM</name>
    <name evidence="7" type="ORF">AMR76_21875</name>
</gene>
<keyword evidence="6" id="KW-1133">Transmembrane helix</keyword>
<dbReference type="EC" id="2.3.1.243" evidence="6"/>
<dbReference type="GO" id="GO:0009276">
    <property type="term" value="C:Gram-negative-bacterium-type cell wall"/>
    <property type="evidence" value="ECO:0007669"/>
    <property type="project" value="InterPro"/>
</dbReference>
<evidence type="ECO:0000256" key="5">
    <source>
        <dbReference type="ARBA" id="ARBA00023315"/>
    </source>
</evidence>
<accession>A0A0Q2XQY4</accession>
<keyword evidence="5 6" id="KW-0012">Acyltransferase</keyword>
<comment type="function">
    <text evidence="6">Catalyzes the transfer of an acyl chain from an acyl-[acyl-carrier-protein] (ACP) to a Kdo(2)-(acyl)-lipid IV(A) to form a Kdo(2)-lipid A.</text>
</comment>
<evidence type="ECO:0000256" key="2">
    <source>
        <dbReference type="ARBA" id="ARBA00022519"/>
    </source>
</evidence>
<comment type="subcellular location">
    <subcellularLocation>
        <location evidence="6">Cell inner membrane</location>
        <topology evidence="6">Single-pass membrane protein</topology>
    </subcellularLocation>
</comment>
<dbReference type="RefSeq" id="WP_055467223.1">
    <property type="nucleotide sequence ID" value="NZ_CP046795.1"/>
</dbReference>
<feature type="short sequence motif" description="HXXXXD motif" evidence="6">
    <location>
        <begin position="148"/>
        <end position="153"/>
    </location>
</feature>
<keyword evidence="8" id="KW-1185">Reference proteome</keyword>
<keyword evidence="6" id="KW-0812">Transmembrane</keyword>
<comment type="pathway">
    <text evidence="6">Bacterial outer membrane biogenesis; lipopolysaccharide biosynthesis.</text>
</comment>
<evidence type="ECO:0000313" key="8">
    <source>
        <dbReference type="Proteomes" id="UP000051221"/>
    </source>
</evidence>
<dbReference type="UniPathway" id="UPA00360">
    <property type="reaction ID" value="UER00486"/>
</dbReference>
<proteinExistence type="inferred from homology"/>
<dbReference type="GO" id="GO:0009103">
    <property type="term" value="P:lipopolysaccharide biosynthetic process"/>
    <property type="evidence" value="ECO:0007669"/>
    <property type="project" value="UniProtKB-UniRule"/>
</dbReference>
<reference evidence="7 8" key="1">
    <citation type="submission" date="2015-08" db="EMBL/GenBank/DDBJ databases">
        <title>Antibacterial properties of a collection of Vibrionaceae strains.</title>
        <authorList>
            <person name="Giubergia S."/>
        </authorList>
    </citation>
    <scope>NUCLEOTIDE SEQUENCE [LARGE SCALE GENOMIC DNA]</scope>
    <source>
        <strain evidence="7 8">S0821</strain>
    </source>
</reference>
<protein>
    <recommendedName>
        <fullName evidence="6">Lipid A biosynthesis acyltransferase</fullName>
        <ecNumber evidence="6">2.3.1.243</ecNumber>
    </recommendedName>
    <alternativeName>
        <fullName evidence="6">Kdo(2)-lauroyl-lipid IV(A) acyltransferase</fullName>
    </alternativeName>
</protein>
<dbReference type="GO" id="GO:0005886">
    <property type="term" value="C:plasma membrane"/>
    <property type="evidence" value="ECO:0007669"/>
    <property type="project" value="UniProtKB-SubCell"/>
</dbReference>
<evidence type="ECO:0000256" key="3">
    <source>
        <dbReference type="ARBA" id="ARBA00022679"/>
    </source>
</evidence>
<evidence type="ECO:0000256" key="4">
    <source>
        <dbReference type="ARBA" id="ARBA00023136"/>
    </source>
</evidence>
<feature type="transmembrane region" description="Helical" evidence="6">
    <location>
        <begin position="33"/>
        <end position="52"/>
    </location>
</feature>
<dbReference type="Proteomes" id="UP000051221">
    <property type="component" value="Unassembled WGS sequence"/>
</dbReference>
<dbReference type="Pfam" id="PF03279">
    <property type="entry name" value="Lip_A_acyltrans"/>
    <property type="match status" value="1"/>
</dbReference>
<dbReference type="UniPathway" id="UPA00030"/>
<keyword evidence="2 6" id="KW-0997">Cell inner membrane</keyword>
<dbReference type="PIRSF" id="PIRSF026649">
    <property type="entry name" value="MsbB"/>
    <property type="match status" value="1"/>
</dbReference>
<comment type="pathway">
    <text evidence="6">Glycolipid biosynthesis; KDO(2)-lipid A biosynthesis; KDO(2)-lipid A from CMP-3-deoxy-D-manno-octulosonate and lipid IV(A): step 4/4.</text>
</comment>
<evidence type="ECO:0000256" key="1">
    <source>
        <dbReference type="ARBA" id="ARBA00022475"/>
    </source>
</evidence>
<dbReference type="InParanoid" id="A0A0Q2XQY4"/>
<dbReference type="InterPro" id="IPR004960">
    <property type="entry name" value="LipA_acyltrans"/>
</dbReference>
<dbReference type="NCBIfam" id="NF006507">
    <property type="entry name" value="PRK08943.1"/>
    <property type="match status" value="1"/>
</dbReference>
<dbReference type="PANTHER" id="PTHR30606:SF4">
    <property type="entry name" value="LIPID A BIOSYNTHESIS MYRISTOYLTRANSFERASE"/>
    <property type="match status" value="1"/>
</dbReference>
<comment type="caution">
    <text evidence="7">The sequence shown here is derived from an EMBL/GenBank/DDBJ whole genome shotgun (WGS) entry which is preliminary data.</text>
</comment>
<evidence type="ECO:0000256" key="6">
    <source>
        <dbReference type="HAMAP-Rule" id="MF_01944"/>
    </source>
</evidence>
<dbReference type="NCBIfam" id="TIGR02208">
    <property type="entry name" value="lipid_A_msbB"/>
    <property type="match status" value="1"/>
</dbReference>
<dbReference type="OrthoDB" id="9803456at2"/>
<dbReference type="AlphaFoldDB" id="A0A0Q2XQY4"/>
<comment type="similarity">
    <text evidence="6">Belongs to the LpxL/LpxM/LpxP family. LpxM subfamily.</text>
</comment>
<dbReference type="PANTHER" id="PTHR30606">
    <property type="entry name" value="LIPID A BIOSYNTHESIS LAUROYL ACYLTRANSFERASE"/>
    <property type="match status" value="1"/>
</dbReference>
<dbReference type="FunCoup" id="A0A0Q2XQY4">
    <property type="interactions" value="111"/>
</dbReference>
<dbReference type="EMBL" id="LKHS01000033">
    <property type="protein sequence ID" value="KQH83660.1"/>
    <property type="molecule type" value="Genomic_DNA"/>
</dbReference>
<comment type="catalytic activity">
    <reaction evidence="6">
        <text>an alpha-Kdo-(2-&gt;4)-alpha-Kdo-(2-&gt;6)-(acyl)-lipid IVA + a fatty acyl-[ACP] = an alpha-Kdo-(2-&gt;4)-alpha-Kdo-(2-&gt;6)-lipid A + holo-[ACP]</text>
        <dbReference type="Rhea" id="RHEA:69400"/>
        <dbReference type="Rhea" id="RHEA-COMP:9685"/>
        <dbReference type="Rhea" id="RHEA-COMP:14125"/>
        <dbReference type="ChEBI" id="CHEBI:64479"/>
        <dbReference type="ChEBI" id="CHEBI:138651"/>
        <dbReference type="ChEBI" id="CHEBI:176430"/>
        <dbReference type="ChEBI" id="CHEBI:176431"/>
        <dbReference type="EC" id="2.3.1.243"/>
    </reaction>
</comment>
<dbReference type="CDD" id="cd07984">
    <property type="entry name" value="LPLAT_LABLAT-like"/>
    <property type="match status" value="1"/>
</dbReference>
<evidence type="ECO:0000313" key="7">
    <source>
        <dbReference type="EMBL" id="KQH83660.1"/>
    </source>
</evidence>
<name>A0A0Q2XQY4_VIBFU</name>